<organism evidence="2 3">
    <name type="scientific">Brucella anthropi (strain ATCC 49188 / DSM 6882 / CCUG 24695 / JCM 21032 / LMG 3331 / NBRC 15819 / NCTC 12168 / Alc 37)</name>
    <name type="common">Ochrobactrum anthropi</name>
    <dbReference type="NCBI Taxonomy" id="439375"/>
    <lineage>
        <taxon>Bacteria</taxon>
        <taxon>Pseudomonadati</taxon>
        <taxon>Pseudomonadota</taxon>
        <taxon>Alphaproteobacteria</taxon>
        <taxon>Hyphomicrobiales</taxon>
        <taxon>Brucellaceae</taxon>
        <taxon>Brucella/Ochrobactrum group</taxon>
        <taxon>Brucella</taxon>
    </lineage>
</organism>
<reference evidence="2 3" key="1">
    <citation type="journal article" date="2011" name="J. Bacteriol.">
        <title>Genome of Ochrobactrum anthropi ATCC 49188 T, a versatile opportunistic pathogen and symbiont of several eukaryotic hosts.</title>
        <authorList>
            <person name="Chain P.S."/>
            <person name="Lang D.M."/>
            <person name="Comerci D.J."/>
            <person name="Malfatti S.A."/>
            <person name="Vergez L.M."/>
            <person name="Shin M."/>
            <person name="Ugalde R.A."/>
            <person name="Garcia E."/>
            <person name="Tolmasky M.E."/>
        </authorList>
    </citation>
    <scope>NUCLEOTIDE SEQUENCE [LARGE SCALE GENOMIC DNA]</scope>
    <source>
        <strain evidence="3">ATCC 49188 / DSM 6882 / CCUG 24695 / JCM 21032 / LMG 3331 / NBRC 15819 / NCTC 12168 / Alc 37</strain>
    </source>
</reference>
<sequence>MKMKRIAAVLIASVSLVSNAYALHPSDIIDNPSKFSDMWTRAAVQAFSCKNVDYDSKLKIVQFDDHFYEFPRFEGDPRKDDRISSLTRPTNTLILSEGMATETTSIAGRSLFGASEDTPTHFSAGHYTAVTAYPKFDTAKIGKGILEQDRLLEGSEVQFKGVVLDKKSGRLTALISQNQASSGEAP</sequence>
<evidence type="ECO:0000313" key="3">
    <source>
        <dbReference type="Proteomes" id="UP000002301"/>
    </source>
</evidence>
<dbReference type="AlphaFoldDB" id="A6X8C8"/>
<proteinExistence type="predicted"/>
<name>A6X8C8_BRUA4</name>
<dbReference type="HOGENOM" id="CLU_1453063_0_0_5"/>
<keyword evidence="3" id="KW-1185">Reference proteome</keyword>
<feature type="signal peptide" evidence="1">
    <location>
        <begin position="1"/>
        <end position="22"/>
    </location>
</feature>
<dbReference type="Proteomes" id="UP000002301">
    <property type="component" value="Plasmid pOANT03"/>
</dbReference>
<feature type="chain" id="PRO_5002705210" evidence="1">
    <location>
        <begin position="23"/>
        <end position="186"/>
    </location>
</feature>
<dbReference type="EMBL" id="CP000762">
    <property type="protein sequence ID" value="ABS17482.1"/>
    <property type="molecule type" value="Genomic_DNA"/>
</dbReference>
<accession>A6X8C8</accession>
<keyword evidence="2" id="KW-0614">Plasmid</keyword>
<keyword evidence="1" id="KW-0732">Signal</keyword>
<protein>
    <submittedName>
        <fullName evidence="2">Uncharacterized protein</fullName>
    </submittedName>
</protein>
<gene>
    <name evidence="2" type="ordered locus">Oant_4713</name>
</gene>
<evidence type="ECO:0000256" key="1">
    <source>
        <dbReference type="SAM" id="SignalP"/>
    </source>
</evidence>
<evidence type="ECO:0000313" key="2">
    <source>
        <dbReference type="EMBL" id="ABS17482.1"/>
    </source>
</evidence>
<dbReference type="KEGG" id="oan:Oant_4713"/>
<geneLocation type="plasmid" evidence="2 3">
    <name>pOANT03</name>
</geneLocation>